<keyword evidence="6" id="KW-0863">Zinc-finger</keyword>
<dbReference type="GO" id="GO:0061630">
    <property type="term" value="F:ubiquitin protein ligase activity"/>
    <property type="evidence" value="ECO:0007669"/>
    <property type="project" value="UniProtKB-EC"/>
</dbReference>
<keyword evidence="11" id="KW-1185">Reference proteome</keyword>
<evidence type="ECO:0000313" key="10">
    <source>
        <dbReference type="EMBL" id="EMR71741.1"/>
    </source>
</evidence>
<dbReference type="CDD" id="cd22584">
    <property type="entry name" value="Rcat_RBR_unk"/>
    <property type="match status" value="1"/>
</dbReference>
<dbReference type="EC" id="2.3.2.31" evidence="2"/>
<dbReference type="InterPro" id="IPR031127">
    <property type="entry name" value="E3_UB_ligase_RBR"/>
</dbReference>
<evidence type="ECO:0000256" key="1">
    <source>
        <dbReference type="ARBA" id="ARBA00001798"/>
    </source>
</evidence>
<evidence type="ECO:0000256" key="7">
    <source>
        <dbReference type="ARBA" id="ARBA00022786"/>
    </source>
</evidence>
<keyword evidence="3" id="KW-0808">Transferase</keyword>
<proteinExistence type="predicted"/>
<dbReference type="InterPro" id="IPR044066">
    <property type="entry name" value="TRIAD_supradom"/>
</dbReference>
<dbReference type="InterPro" id="IPR002867">
    <property type="entry name" value="IBR_dom"/>
</dbReference>
<evidence type="ECO:0000256" key="8">
    <source>
        <dbReference type="ARBA" id="ARBA00022833"/>
    </source>
</evidence>
<dbReference type="CDD" id="cd20335">
    <property type="entry name" value="BRcat_RBR"/>
    <property type="match status" value="1"/>
</dbReference>
<dbReference type="Gene3D" id="3.30.40.10">
    <property type="entry name" value="Zinc/RING finger domain, C3HC4 (zinc finger)"/>
    <property type="match status" value="1"/>
</dbReference>
<dbReference type="SMART" id="SM00647">
    <property type="entry name" value="IBR"/>
    <property type="match status" value="2"/>
</dbReference>
<dbReference type="EMBL" id="KB705591">
    <property type="protein sequence ID" value="EMR71741.1"/>
    <property type="molecule type" value="Genomic_DNA"/>
</dbReference>
<dbReference type="eggNOG" id="KOG1812">
    <property type="taxonomic scope" value="Eukaryota"/>
</dbReference>
<gene>
    <name evidence="10" type="ORF">UCREL1_1214</name>
</gene>
<keyword evidence="8" id="KW-0862">Zinc</keyword>
<evidence type="ECO:0000256" key="4">
    <source>
        <dbReference type="ARBA" id="ARBA00022723"/>
    </source>
</evidence>
<evidence type="ECO:0000256" key="3">
    <source>
        <dbReference type="ARBA" id="ARBA00022679"/>
    </source>
</evidence>
<organism evidence="10 11">
    <name type="scientific">Eutypa lata (strain UCR-EL1)</name>
    <name type="common">Grapevine dieback disease fungus</name>
    <name type="synonym">Eutypa armeniacae</name>
    <dbReference type="NCBI Taxonomy" id="1287681"/>
    <lineage>
        <taxon>Eukaryota</taxon>
        <taxon>Fungi</taxon>
        <taxon>Dikarya</taxon>
        <taxon>Ascomycota</taxon>
        <taxon>Pezizomycotina</taxon>
        <taxon>Sordariomycetes</taxon>
        <taxon>Xylariomycetidae</taxon>
        <taxon>Xylariales</taxon>
        <taxon>Diatrypaceae</taxon>
        <taxon>Eutypa</taxon>
    </lineage>
</organism>
<keyword evidence="5" id="KW-0677">Repeat</keyword>
<evidence type="ECO:0000256" key="2">
    <source>
        <dbReference type="ARBA" id="ARBA00012251"/>
    </source>
</evidence>
<dbReference type="GO" id="GO:0008270">
    <property type="term" value="F:zinc ion binding"/>
    <property type="evidence" value="ECO:0007669"/>
    <property type="project" value="UniProtKB-KW"/>
</dbReference>
<dbReference type="Proteomes" id="UP000012174">
    <property type="component" value="Unassembled WGS sequence"/>
</dbReference>
<evidence type="ECO:0000313" key="11">
    <source>
        <dbReference type="Proteomes" id="UP000012174"/>
    </source>
</evidence>
<dbReference type="Pfam" id="PF01485">
    <property type="entry name" value="IBR"/>
    <property type="match status" value="1"/>
</dbReference>
<dbReference type="SUPFAM" id="SSF57850">
    <property type="entry name" value="RING/U-box"/>
    <property type="match status" value="2"/>
</dbReference>
<dbReference type="PROSITE" id="PS51873">
    <property type="entry name" value="TRIAD"/>
    <property type="match status" value="1"/>
</dbReference>
<accession>M7TPA9</accession>
<keyword evidence="7" id="KW-0833">Ubl conjugation pathway</keyword>
<evidence type="ECO:0000256" key="5">
    <source>
        <dbReference type="ARBA" id="ARBA00022737"/>
    </source>
</evidence>
<evidence type="ECO:0000259" key="9">
    <source>
        <dbReference type="PROSITE" id="PS51873"/>
    </source>
</evidence>
<sequence>MEANEFSPESSSNDRTRREMGTGDIMMGAAISPRVPNPYRQDVFRLAHEAEELADNLNNIAVRLDQLSDHIQRSADHFREVINVRRREAAEISEHLQTIRVTLQGLDQPNLNHHQVPQDPPMVEENHVTPIVQEGPGSEDDWEFNDDGSTVGSSVDDDHDDLFDREDAIENAHACLVCGSEFGVNEAIYLNCGHGWCRDCLNSSARIALGNRNDYPARCCANTPDGIDISVLQNHLDEDILLRFATVYEEYSCKDPTFCFNPRCGAFISASKVETRRPSSQWATCQHCSKTTCIECKGDKDLHPSPDQHLDLLSKEDRELSEKQGWKQCPNPSCRKMIERIDGCDHMRCQCGTNFCYRCGRPLTHSGNLTDLACNCEGQNPWVEGVQQW</sequence>
<dbReference type="Gene3D" id="1.20.120.1750">
    <property type="match status" value="1"/>
</dbReference>
<dbReference type="AlphaFoldDB" id="M7TPA9"/>
<evidence type="ECO:0000256" key="6">
    <source>
        <dbReference type="ARBA" id="ARBA00022771"/>
    </source>
</evidence>
<dbReference type="HOGENOM" id="CLU_709867_0_0_1"/>
<dbReference type="InterPro" id="IPR013083">
    <property type="entry name" value="Znf_RING/FYVE/PHD"/>
</dbReference>
<comment type="catalytic activity">
    <reaction evidence="1">
        <text>[E2 ubiquitin-conjugating enzyme]-S-ubiquitinyl-L-cysteine + [acceptor protein]-L-lysine = [E2 ubiquitin-conjugating enzyme]-L-cysteine + [acceptor protein]-N(6)-ubiquitinyl-L-lysine.</text>
        <dbReference type="EC" id="2.3.2.31"/>
    </reaction>
</comment>
<dbReference type="OrthoDB" id="9977870at2759"/>
<dbReference type="GO" id="GO:0016567">
    <property type="term" value="P:protein ubiquitination"/>
    <property type="evidence" value="ECO:0007669"/>
    <property type="project" value="InterPro"/>
</dbReference>
<keyword evidence="4" id="KW-0479">Metal-binding</keyword>
<name>M7TPA9_EUTLA</name>
<feature type="domain" description="RING-type" evidence="9">
    <location>
        <begin position="171"/>
        <end position="385"/>
    </location>
</feature>
<protein>
    <recommendedName>
        <fullName evidence="2">RBR-type E3 ubiquitin transferase</fullName>
        <ecNumber evidence="2">2.3.2.31</ecNumber>
    </recommendedName>
</protein>
<reference evidence="11" key="1">
    <citation type="journal article" date="2013" name="Genome Announc.">
        <title>Draft genome sequence of the grapevine dieback fungus Eutypa lata UCR-EL1.</title>
        <authorList>
            <person name="Blanco-Ulate B."/>
            <person name="Rolshausen P.E."/>
            <person name="Cantu D."/>
        </authorList>
    </citation>
    <scope>NUCLEOTIDE SEQUENCE [LARGE SCALE GENOMIC DNA]</scope>
    <source>
        <strain evidence="11">UCR-EL1</strain>
    </source>
</reference>
<dbReference type="KEGG" id="ela:UCREL1_1214"/>
<dbReference type="PANTHER" id="PTHR11685">
    <property type="entry name" value="RBR FAMILY RING FINGER AND IBR DOMAIN-CONTAINING"/>
    <property type="match status" value="1"/>
</dbReference>